<feature type="region of interest" description="Disordered" evidence="1">
    <location>
        <begin position="11"/>
        <end position="39"/>
    </location>
</feature>
<evidence type="ECO:0000256" key="1">
    <source>
        <dbReference type="SAM" id="MobiDB-lite"/>
    </source>
</evidence>
<evidence type="ECO:0000313" key="3">
    <source>
        <dbReference type="Proteomes" id="UP000252884"/>
    </source>
</evidence>
<sequence length="147" mass="15509">MQLDCPALNAGSESDFEPPFSGRLQRPEGPLLIPPGSQHAGSSSARSAYEFAVAAGYAMVGTENAFAVLLDDLDGRKWIAVFGDLRVAHSIKFEEQAAKDALDMAQALNASFSVVDGAVHCEISGRATEGSSYAEAALMAVVRHQKP</sequence>
<name>A0A368XZ36_9BURK</name>
<reference evidence="2 3" key="1">
    <citation type="submission" date="2018-07" db="EMBL/GenBank/DDBJ databases">
        <title>Genomic Encyclopedia of Type Strains, Phase IV (KMG-IV): sequencing the most valuable type-strain genomes for metagenomic binning, comparative biology and taxonomic classification.</title>
        <authorList>
            <person name="Goeker M."/>
        </authorList>
    </citation>
    <scope>NUCLEOTIDE SEQUENCE [LARGE SCALE GENOMIC DNA]</scope>
    <source>
        <strain evidence="2 3">DSM 21634</strain>
    </source>
</reference>
<proteinExistence type="predicted"/>
<accession>A0A368XZ36</accession>
<keyword evidence="3" id="KW-1185">Reference proteome</keyword>
<dbReference type="Proteomes" id="UP000252884">
    <property type="component" value="Unassembled WGS sequence"/>
</dbReference>
<dbReference type="RefSeq" id="WP_147282874.1">
    <property type="nucleotide sequence ID" value="NZ_QPJK01000004.1"/>
</dbReference>
<evidence type="ECO:0000313" key="2">
    <source>
        <dbReference type="EMBL" id="RCW71797.1"/>
    </source>
</evidence>
<dbReference type="EMBL" id="QPJK01000004">
    <property type="protein sequence ID" value="RCW71797.1"/>
    <property type="molecule type" value="Genomic_DNA"/>
</dbReference>
<protein>
    <submittedName>
        <fullName evidence="2">Uncharacterized protein</fullName>
    </submittedName>
</protein>
<comment type="caution">
    <text evidence="2">The sequence shown here is derived from an EMBL/GenBank/DDBJ whole genome shotgun (WGS) entry which is preliminary data.</text>
</comment>
<dbReference type="AlphaFoldDB" id="A0A368XZ36"/>
<organism evidence="2 3">
    <name type="scientific">Pseudorhodoferax soli</name>
    <dbReference type="NCBI Taxonomy" id="545864"/>
    <lineage>
        <taxon>Bacteria</taxon>
        <taxon>Pseudomonadati</taxon>
        <taxon>Pseudomonadota</taxon>
        <taxon>Betaproteobacteria</taxon>
        <taxon>Burkholderiales</taxon>
        <taxon>Comamonadaceae</taxon>
    </lineage>
</organism>
<gene>
    <name evidence="2" type="ORF">DES41_104617</name>
</gene>